<dbReference type="AlphaFoldDB" id="A0AAE1IQ00"/>
<keyword evidence="1" id="KW-1133">Transmembrane helix</keyword>
<accession>A0AAE1IQ00</accession>
<dbReference type="Proteomes" id="UP001293593">
    <property type="component" value="Unassembled WGS sequence"/>
</dbReference>
<gene>
    <name evidence="2" type="ORF">QN277_009460</name>
</gene>
<name>A0AAE1IQ00_9FABA</name>
<keyword evidence="1" id="KW-0812">Transmembrane</keyword>
<dbReference type="PANTHER" id="PTHR36485:SF1">
    <property type="entry name" value="TRANSMEMBRANE PROTEIN"/>
    <property type="match status" value="1"/>
</dbReference>
<dbReference type="InterPro" id="IPR029164">
    <property type="entry name" value="PIG-Y"/>
</dbReference>
<feature type="transmembrane region" description="Helical" evidence="1">
    <location>
        <begin position="12"/>
        <end position="31"/>
    </location>
</feature>
<evidence type="ECO:0008006" key="4">
    <source>
        <dbReference type="Google" id="ProtNLM"/>
    </source>
</evidence>
<dbReference type="PANTHER" id="PTHR36485">
    <property type="entry name" value="OS01G0939000 PROTEIN"/>
    <property type="match status" value="1"/>
</dbReference>
<keyword evidence="3" id="KW-1185">Reference proteome</keyword>
<evidence type="ECO:0000256" key="1">
    <source>
        <dbReference type="SAM" id="Phobius"/>
    </source>
</evidence>
<protein>
    <recommendedName>
        <fullName evidence="4">Phosphatidylinositol N-acetylglucosaminyltransferase subunit Y</fullName>
    </recommendedName>
</protein>
<organism evidence="2 3">
    <name type="scientific">Acacia crassicarpa</name>
    <name type="common">northern wattle</name>
    <dbReference type="NCBI Taxonomy" id="499986"/>
    <lineage>
        <taxon>Eukaryota</taxon>
        <taxon>Viridiplantae</taxon>
        <taxon>Streptophyta</taxon>
        <taxon>Embryophyta</taxon>
        <taxon>Tracheophyta</taxon>
        <taxon>Spermatophyta</taxon>
        <taxon>Magnoliopsida</taxon>
        <taxon>eudicotyledons</taxon>
        <taxon>Gunneridae</taxon>
        <taxon>Pentapetalae</taxon>
        <taxon>rosids</taxon>
        <taxon>fabids</taxon>
        <taxon>Fabales</taxon>
        <taxon>Fabaceae</taxon>
        <taxon>Caesalpinioideae</taxon>
        <taxon>mimosoid clade</taxon>
        <taxon>Acacieae</taxon>
        <taxon>Acacia</taxon>
    </lineage>
</organism>
<evidence type="ECO:0000313" key="2">
    <source>
        <dbReference type="EMBL" id="KAK4254027.1"/>
    </source>
</evidence>
<sequence>MISSKDDKFWGWIFISLGSIFLVAYFFAAIISKLLPPSNIALISAVQNDWYYCFLVPLTLPIAMVAVYFHWLSMKMFKHA</sequence>
<proteinExistence type="predicted"/>
<evidence type="ECO:0000313" key="3">
    <source>
        <dbReference type="Proteomes" id="UP001293593"/>
    </source>
</evidence>
<keyword evidence="1" id="KW-0472">Membrane</keyword>
<dbReference type="Pfam" id="PF15159">
    <property type="entry name" value="PIG-Y"/>
    <property type="match status" value="1"/>
</dbReference>
<dbReference type="EMBL" id="JAWXYG010000014">
    <property type="protein sequence ID" value="KAK4254027.1"/>
    <property type="molecule type" value="Genomic_DNA"/>
</dbReference>
<comment type="caution">
    <text evidence="2">The sequence shown here is derived from an EMBL/GenBank/DDBJ whole genome shotgun (WGS) entry which is preliminary data.</text>
</comment>
<feature type="transmembrane region" description="Helical" evidence="1">
    <location>
        <begin position="51"/>
        <end position="71"/>
    </location>
</feature>
<reference evidence="2" key="1">
    <citation type="submission" date="2023-10" db="EMBL/GenBank/DDBJ databases">
        <title>Chromosome-level genome of the transformable northern wattle, Acacia crassicarpa.</title>
        <authorList>
            <person name="Massaro I."/>
            <person name="Sinha N.R."/>
            <person name="Poethig S."/>
            <person name="Leichty A.R."/>
        </authorList>
    </citation>
    <scope>NUCLEOTIDE SEQUENCE</scope>
    <source>
        <strain evidence="2">Acra3RX</strain>
        <tissue evidence="2">Leaf</tissue>
    </source>
</reference>